<gene>
    <name evidence="1" type="ORF">GCM10008014_34110</name>
</gene>
<sequence>MNRTREMVIRSRICSPRAEIYGPEGNPGMQPLFAPSGSVILGMQPYAIQVTVHLEWYRGNCSHSSRLLLKRRELFLRLAMGA</sequence>
<comment type="caution">
    <text evidence="1">The sequence shown here is derived from an EMBL/GenBank/DDBJ whole genome shotgun (WGS) entry which is preliminary data.</text>
</comment>
<keyword evidence="2" id="KW-1185">Reference proteome</keyword>
<dbReference type="Proteomes" id="UP000652153">
    <property type="component" value="Unassembled WGS sequence"/>
</dbReference>
<dbReference type="EMBL" id="BMFU01000004">
    <property type="protein sequence ID" value="GGH59994.1"/>
    <property type="molecule type" value="Genomic_DNA"/>
</dbReference>
<proteinExistence type="predicted"/>
<name>A0ABQ1ZFT8_9BACL</name>
<evidence type="ECO:0000313" key="2">
    <source>
        <dbReference type="Proteomes" id="UP000652153"/>
    </source>
</evidence>
<reference evidence="2" key="1">
    <citation type="journal article" date="2019" name="Int. J. Syst. Evol. Microbiol.">
        <title>The Global Catalogue of Microorganisms (GCM) 10K type strain sequencing project: providing services to taxonomists for standard genome sequencing and annotation.</title>
        <authorList>
            <consortium name="The Broad Institute Genomics Platform"/>
            <consortium name="The Broad Institute Genome Sequencing Center for Infectious Disease"/>
            <person name="Wu L."/>
            <person name="Ma J."/>
        </authorList>
    </citation>
    <scope>NUCLEOTIDE SEQUENCE [LARGE SCALE GENOMIC DNA]</scope>
    <source>
        <strain evidence="2">CGMCC 1.12770</strain>
    </source>
</reference>
<organism evidence="1 2">
    <name type="scientific">Paenibacillus silvae</name>
    <dbReference type="NCBI Taxonomy" id="1325358"/>
    <lineage>
        <taxon>Bacteria</taxon>
        <taxon>Bacillati</taxon>
        <taxon>Bacillota</taxon>
        <taxon>Bacilli</taxon>
        <taxon>Bacillales</taxon>
        <taxon>Paenibacillaceae</taxon>
        <taxon>Paenibacillus</taxon>
    </lineage>
</organism>
<accession>A0ABQ1ZFT8</accession>
<protein>
    <submittedName>
        <fullName evidence="1">Uncharacterized protein</fullName>
    </submittedName>
</protein>
<evidence type="ECO:0000313" key="1">
    <source>
        <dbReference type="EMBL" id="GGH59994.1"/>
    </source>
</evidence>